<gene>
    <name evidence="1" type="ORF">IXC47_06520</name>
</gene>
<evidence type="ECO:0000313" key="1">
    <source>
        <dbReference type="EMBL" id="MBF8177327.1"/>
    </source>
</evidence>
<name>A0ABS0ER61_9BURK</name>
<organism evidence="1 2">
    <name type="scientific">Herminiimonas contaminans</name>
    <dbReference type="NCBI Taxonomy" id="1111140"/>
    <lineage>
        <taxon>Bacteria</taxon>
        <taxon>Pseudomonadati</taxon>
        <taxon>Pseudomonadota</taxon>
        <taxon>Betaproteobacteria</taxon>
        <taxon>Burkholderiales</taxon>
        <taxon>Oxalobacteraceae</taxon>
        <taxon>Herminiimonas</taxon>
    </lineage>
</organism>
<reference evidence="1 2" key="1">
    <citation type="submission" date="2020-11" db="EMBL/GenBank/DDBJ databases">
        <title>WGS of Herminiimonas contaminans strain Marseille-Q4544 isolated from planarians Schmidtea mediterranea.</title>
        <authorList>
            <person name="Kangale L."/>
        </authorList>
    </citation>
    <scope>NUCLEOTIDE SEQUENCE [LARGE SCALE GENOMIC DNA]</scope>
    <source>
        <strain evidence="1 2">Marseille-Q4544</strain>
    </source>
</reference>
<protein>
    <submittedName>
        <fullName evidence="1">YjfB family protein</fullName>
    </submittedName>
</protein>
<accession>A0ABS0ER61</accession>
<dbReference type="InterPro" id="IPR025906">
    <property type="entry name" value="YjfB_motility"/>
</dbReference>
<dbReference type="EMBL" id="JADOEL010000003">
    <property type="protein sequence ID" value="MBF8177327.1"/>
    <property type="molecule type" value="Genomic_DNA"/>
</dbReference>
<evidence type="ECO:0000313" key="2">
    <source>
        <dbReference type="Proteomes" id="UP000657372"/>
    </source>
</evidence>
<keyword evidence="2" id="KW-1185">Reference proteome</keyword>
<proteinExistence type="predicted"/>
<dbReference type="Proteomes" id="UP000657372">
    <property type="component" value="Unassembled WGS sequence"/>
</dbReference>
<comment type="caution">
    <text evidence="1">The sequence shown here is derived from an EMBL/GenBank/DDBJ whole genome shotgun (WGS) entry which is preliminary data.</text>
</comment>
<dbReference type="RefSeq" id="WP_124573964.1">
    <property type="nucleotide sequence ID" value="NZ_JADOEL010000003.1"/>
</dbReference>
<sequence>MDVSNIASLASSMAQQRTSNEVALTVFKKAMDIQSTTATTLLDAIPKVSLPANIGQNVNTTA</sequence>
<dbReference type="Pfam" id="PF14070">
    <property type="entry name" value="YjfB_motility"/>
    <property type="match status" value="1"/>
</dbReference>